<organism evidence="2 3">
    <name type="scientific">Rhynchosporium agropyri</name>
    <dbReference type="NCBI Taxonomy" id="914238"/>
    <lineage>
        <taxon>Eukaryota</taxon>
        <taxon>Fungi</taxon>
        <taxon>Dikarya</taxon>
        <taxon>Ascomycota</taxon>
        <taxon>Pezizomycotina</taxon>
        <taxon>Leotiomycetes</taxon>
        <taxon>Helotiales</taxon>
        <taxon>Ploettnerulaceae</taxon>
        <taxon>Rhynchosporium</taxon>
    </lineage>
</organism>
<dbReference type="EMBL" id="FJUX01000344">
    <property type="protein sequence ID" value="CZT14016.1"/>
    <property type="molecule type" value="Genomic_DNA"/>
</dbReference>
<sequence>MNPDQLTPLEVLRNASNYNHDPPAPRVVETP</sequence>
<evidence type="ECO:0000313" key="2">
    <source>
        <dbReference type="EMBL" id="CZT14016.1"/>
    </source>
</evidence>
<evidence type="ECO:0000313" key="3">
    <source>
        <dbReference type="Proteomes" id="UP000178912"/>
    </source>
</evidence>
<reference evidence="3" key="1">
    <citation type="submission" date="2016-03" db="EMBL/GenBank/DDBJ databases">
        <authorList>
            <person name="Guldener U."/>
        </authorList>
    </citation>
    <scope>NUCLEOTIDE SEQUENCE [LARGE SCALE GENOMIC DNA]</scope>
    <source>
        <strain evidence="3">04CH-RAC-A.6.1</strain>
    </source>
</reference>
<gene>
    <name evidence="2" type="ORF">RAG0_17821</name>
</gene>
<protein>
    <submittedName>
        <fullName evidence="2">Uncharacterized protein</fullName>
    </submittedName>
</protein>
<feature type="region of interest" description="Disordered" evidence="1">
    <location>
        <begin position="12"/>
        <end position="31"/>
    </location>
</feature>
<keyword evidence="3" id="KW-1185">Reference proteome</keyword>
<dbReference type="Proteomes" id="UP000178912">
    <property type="component" value="Unassembled WGS sequence"/>
</dbReference>
<evidence type="ECO:0000256" key="1">
    <source>
        <dbReference type="SAM" id="MobiDB-lite"/>
    </source>
</evidence>
<name>A0A1E1LU68_9HELO</name>
<proteinExistence type="predicted"/>
<dbReference type="AlphaFoldDB" id="A0A1E1LU68"/>
<accession>A0A1E1LU68</accession>